<keyword evidence="7" id="KW-1185">Reference proteome</keyword>
<organism evidence="6 7">
    <name type="scientific">Anaerospora hongkongensis</name>
    <dbReference type="NCBI Taxonomy" id="244830"/>
    <lineage>
        <taxon>Bacteria</taxon>
        <taxon>Bacillati</taxon>
        <taxon>Bacillota</taxon>
        <taxon>Negativicutes</taxon>
        <taxon>Selenomonadales</taxon>
        <taxon>Sporomusaceae</taxon>
        <taxon>Anaerospora</taxon>
    </lineage>
</organism>
<dbReference type="InterPro" id="IPR014730">
    <property type="entry name" value="ETF_a/b_N"/>
</dbReference>
<dbReference type="Gene3D" id="3.40.50.1220">
    <property type="entry name" value="TPP-binding domain"/>
    <property type="match status" value="1"/>
</dbReference>
<dbReference type="InterPro" id="IPR014731">
    <property type="entry name" value="ETF_asu_C"/>
</dbReference>
<gene>
    <name evidence="6" type="ORF">EV210_1129</name>
</gene>
<dbReference type="AlphaFoldDB" id="A0A4R1PVF8"/>
<feature type="domain" description="Electron transfer flavoprotein alpha/beta-subunit N-terminal" evidence="5">
    <location>
        <begin position="4"/>
        <end position="179"/>
    </location>
</feature>
<comment type="caution">
    <text evidence="6">The sequence shown here is derived from an EMBL/GenBank/DDBJ whole genome shotgun (WGS) entry which is preliminary data.</text>
</comment>
<name>A0A4R1PVF8_9FIRM</name>
<dbReference type="Gene3D" id="3.40.50.620">
    <property type="entry name" value="HUPs"/>
    <property type="match status" value="1"/>
</dbReference>
<dbReference type="OrthoDB" id="9770286at2"/>
<dbReference type="EMBL" id="SLUI01000012">
    <property type="protein sequence ID" value="TCL35351.1"/>
    <property type="molecule type" value="Genomic_DNA"/>
</dbReference>
<evidence type="ECO:0000256" key="1">
    <source>
        <dbReference type="ARBA" id="ARBA00005817"/>
    </source>
</evidence>
<dbReference type="GO" id="GO:0050660">
    <property type="term" value="F:flavin adenine dinucleotide binding"/>
    <property type="evidence" value="ECO:0007669"/>
    <property type="project" value="InterPro"/>
</dbReference>
<dbReference type="PANTHER" id="PTHR43153:SF11">
    <property type="entry name" value="ELECTRON TRANSFER FLAVOPROTEIN, SUBUNIT ALPHA (ETFA)"/>
    <property type="match status" value="1"/>
</dbReference>
<dbReference type="InterPro" id="IPR001308">
    <property type="entry name" value="ETF_a/FixB"/>
</dbReference>
<dbReference type="Pfam" id="PF01012">
    <property type="entry name" value="ETF"/>
    <property type="match status" value="1"/>
</dbReference>
<dbReference type="InterPro" id="IPR014729">
    <property type="entry name" value="Rossmann-like_a/b/a_fold"/>
</dbReference>
<keyword evidence="2" id="KW-0813">Transport</keyword>
<evidence type="ECO:0000313" key="6">
    <source>
        <dbReference type="EMBL" id="TCL35351.1"/>
    </source>
</evidence>
<reference evidence="6 7" key="1">
    <citation type="submission" date="2019-03" db="EMBL/GenBank/DDBJ databases">
        <title>Genomic Encyclopedia of Type Strains, Phase IV (KMG-IV): sequencing the most valuable type-strain genomes for metagenomic binning, comparative biology and taxonomic classification.</title>
        <authorList>
            <person name="Goeker M."/>
        </authorList>
    </citation>
    <scope>NUCLEOTIDE SEQUENCE [LARGE SCALE GENOMIC DNA]</scope>
    <source>
        <strain evidence="6 7">DSM 15969</strain>
    </source>
</reference>
<keyword evidence="4" id="KW-0274">FAD</keyword>
<dbReference type="FunFam" id="3.40.50.1220:FF:000004">
    <property type="entry name" value="Electron transfer flavoprotein"/>
    <property type="match status" value="1"/>
</dbReference>
<evidence type="ECO:0000259" key="5">
    <source>
        <dbReference type="SMART" id="SM00893"/>
    </source>
</evidence>
<dbReference type="GO" id="GO:0033539">
    <property type="term" value="P:fatty acid beta-oxidation using acyl-CoA dehydrogenase"/>
    <property type="evidence" value="ECO:0007669"/>
    <property type="project" value="TreeGrafter"/>
</dbReference>
<dbReference type="InterPro" id="IPR029035">
    <property type="entry name" value="DHS-like_NAD/FAD-binding_dom"/>
</dbReference>
<protein>
    <submittedName>
        <fullName evidence="6">Electron transfer flavoprotein alpha subunit</fullName>
    </submittedName>
</protein>
<comment type="similarity">
    <text evidence="1">Belongs to the ETF alpha-subunit/FixB family.</text>
</comment>
<keyword evidence="3" id="KW-0285">Flavoprotein</keyword>
<evidence type="ECO:0000256" key="4">
    <source>
        <dbReference type="PIRSR" id="PIRSR000089-1"/>
    </source>
</evidence>
<proteinExistence type="inferred from homology"/>
<dbReference type="SMART" id="SM00893">
    <property type="entry name" value="ETF"/>
    <property type="match status" value="1"/>
</dbReference>
<dbReference type="Proteomes" id="UP000295063">
    <property type="component" value="Unassembled WGS sequence"/>
</dbReference>
<evidence type="ECO:0000256" key="2">
    <source>
        <dbReference type="ARBA" id="ARBA00022448"/>
    </source>
</evidence>
<dbReference type="SUPFAM" id="SSF52467">
    <property type="entry name" value="DHS-like NAD/FAD-binding domain"/>
    <property type="match status" value="1"/>
</dbReference>
<dbReference type="SUPFAM" id="SSF52402">
    <property type="entry name" value="Adenine nucleotide alpha hydrolases-like"/>
    <property type="match status" value="1"/>
</dbReference>
<dbReference type="PIRSF" id="PIRSF000089">
    <property type="entry name" value="Electra_flavoP_a"/>
    <property type="match status" value="1"/>
</dbReference>
<feature type="binding site" evidence="4">
    <location>
        <begin position="225"/>
        <end position="226"/>
    </location>
    <ligand>
        <name>FAD</name>
        <dbReference type="ChEBI" id="CHEBI:57692"/>
    </ligand>
</feature>
<dbReference type="GO" id="GO:0009055">
    <property type="term" value="F:electron transfer activity"/>
    <property type="evidence" value="ECO:0007669"/>
    <property type="project" value="InterPro"/>
</dbReference>
<sequence>MPGIWIFSEENDTARQLITAGSQLKAAMCQSLGVVTLEAAEAEGFIAAGADKVVVVNGDSRWPESYAGAISNIVGQEAASVLLVGATARGKNIAATIAALWQAGLVSEAQSFQYAGGCLETTRLLYGGLAVSTESVTLPVLVTVAPRMFEEPAQTASTSGDISIQQAVVADARVFVSDVCPIVREGADILAASRLVCVGRGLAQREDLALAESLASAIGGEVACTRGVAEDYHWLPVERYIGISGQKVKPDLYLSLGVSGQVQHVAGIRDSKVIVAIDANEKAPIFEAADYGIVGDLYEVAPLLVKALSK</sequence>
<dbReference type="Pfam" id="PF00766">
    <property type="entry name" value="ETF_alpha"/>
    <property type="match status" value="1"/>
</dbReference>
<feature type="binding site" evidence="4">
    <location>
        <position position="200"/>
    </location>
    <ligand>
        <name>FAD</name>
        <dbReference type="ChEBI" id="CHEBI:57692"/>
    </ligand>
</feature>
<dbReference type="RefSeq" id="WP_132082457.1">
    <property type="nucleotide sequence ID" value="NZ_SLUI01000012.1"/>
</dbReference>
<accession>A0A4R1PVF8</accession>
<feature type="binding site" evidence="4">
    <location>
        <begin position="257"/>
        <end position="264"/>
    </location>
    <ligand>
        <name>FAD</name>
        <dbReference type="ChEBI" id="CHEBI:57692"/>
    </ligand>
</feature>
<evidence type="ECO:0000313" key="7">
    <source>
        <dbReference type="Proteomes" id="UP000295063"/>
    </source>
</evidence>
<evidence type="ECO:0000256" key="3">
    <source>
        <dbReference type="ARBA" id="ARBA00022630"/>
    </source>
</evidence>
<dbReference type="PANTHER" id="PTHR43153">
    <property type="entry name" value="ELECTRON TRANSFER FLAVOPROTEIN ALPHA"/>
    <property type="match status" value="1"/>
</dbReference>
<comment type="cofactor">
    <cofactor evidence="4">
        <name>FAD</name>
        <dbReference type="ChEBI" id="CHEBI:57692"/>
    </cofactor>
    <text evidence="4">Binds 1 FAD per dimer.</text>
</comment>